<protein>
    <recommendedName>
        <fullName evidence="3">Retrotransposon gag domain-containing protein</fullName>
    </recommendedName>
</protein>
<evidence type="ECO:0000256" key="1">
    <source>
        <dbReference type="SAM" id="Phobius"/>
    </source>
</evidence>
<sequence>MWRCGPKRDCAGWRSGTKRVLEREDKKKCWTKKPNFAYKHASISGSATDKYAVFECQIASFISVFFLALLLFPSPISSILFLTLLRSYGDYLGITSGISLLGTLWDSWPTLPREWIVWRRRWSNWRNNTRHSKKGTKSFEPTRRPLSKFREFRLSMFSGENPRLWVRKCHKFFLFNPMSDFERILTAAMYMDGLADSWYLDYVEGRENMGWARFAYLVLQRFAAPGRDNLIGQFKQARLGRLYY</sequence>
<dbReference type="EMBL" id="JACGWN010000009">
    <property type="protein sequence ID" value="KAL0434012.1"/>
    <property type="molecule type" value="Genomic_DNA"/>
</dbReference>
<feature type="transmembrane region" description="Helical" evidence="1">
    <location>
        <begin position="58"/>
        <end position="85"/>
    </location>
</feature>
<evidence type="ECO:0000313" key="2">
    <source>
        <dbReference type="EMBL" id="KAL0434012.1"/>
    </source>
</evidence>
<proteinExistence type="predicted"/>
<accession>A0AAW2W130</accession>
<gene>
    <name evidence="2" type="ORF">Slati_2735500</name>
</gene>
<keyword evidence="1" id="KW-0812">Transmembrane</keyword>
<reference evidence="2" key="2">
    <citation type="journal article" date="2024" name="Plant">
        <title>Genomic evolution and insights into agronomic trait innovations of Sesamum species.</title>
        <authorList>
            <person name="Miao H."/>
            <person name="Wang L."/>
            <person name="Qu L."/>
            <person name="Liu H."/>
            <person name="Sun Y."/>
            <person name="Le M."/>
            <person name="Wang Q."/>
            <person name="Wei S."/>
            <person name="Zheng Y."/>
            <person name="Lin W."/>
            <person name="Duan Y."/>
            <person name="Cao H."/>
            <person name="Xiong S."/>
            <person name="Wang X."/>
            <person name="Wei L."/>
            <person name="Li C."/>
            <person name="Ma Q."/>
            <person name="Ju M."/>
            <person name="Zhao R."/>
            <person name="Li G."/>
            <person name="Mu C."/>
            <person name="Tian Q."/>
            <person name="Mei H."/>
            <person name="Zhang T."/>
            <person name="Gao T."/>
            <person name="Zhang H."/>
        </authorList>
    </citation>
    <scope>NUCLEOTIDE SEQUENCE</scope>
    <source>
        <strain evidence="2">KEN1</strain>
    </source>
</reference>
<keyword evidence="1" id="KW-0472">Membrane</keyword>
<evidence type="ECO:0008006" key="3">
    <source>
        <dbReference type="Google" id="ProtNLM"/>
    </source>
</evidence>
<dbReference type="AlphaFoldDB" id="A0AAW2W130"/>
<comment type="caution">
    <text evidence="2">The sequence shown here is derived from an EMBL/GenBank/DDBJ whole genome shotgun (WGS) entry which is preliminary data.</text>
</comment>
<reference evidence="2" key="1">
    <citation type="submission" date="2020-06" db="EMBL/GenBank/DDBJ databases">
        <authorList>
            <person name="Li T."/>
            <person name="Hu X."/>
            <person name="Zhang T."/>
            <person name="Song X."/>
            <person name="Zhang H."/>
            <person name="Dai N."/>
            <person name="Sheng W."/>
            <person name="Hou X."/>
            <person name="Wei L."/>
        </authorList>
    </citation>
    <scope>NUCLEOTIDE SEQUENCE</scope>
    <source>
        <strain evidence="2">KEN1</strain>
        <tissue evidence="2">Leaf</tissue>
    </source>
</reference>
<keyword evidence="1" id="KW-1133">Transmembrane helix</keyword>
<organism evidence="2">
    <name type="scientific">Sesamum latifolium</name>
    <dbReference type="NCBI Taxonomy" id="2727402"/>
    <lineage>
        <taxon>Eukaryota</taxon>
        <taxon>Viridiplantae</taxon>
        <taxon>Streptophyta</taxon>
        <taxon>Embryophyta</taxon>
        <taxon>Tracheophyta</taxon>
        <taxon>Spermatophyta</taxon>
        <taxon>Magnoliopsida</taxon>
        <taxon>eudicotyledons</taxon>
        <taxon>Gunneridae</taxon>
        <taxon>Pentapetalae</taxon>
        <taxon>asterids</taxon>
        <taxon>lamiids</taxon>
        <taxon>Lamiales</taxon>
        <taxon>Pedaliaceae</taxon>
        <taxon>Sesamum</taxon>
    </lineage>
</organism>
<name>A0AAW2W130_9LAMI</name>